<evidence type="ECO:0000313" key="3">
    <source>
        <dbReference type="Proteomes" id="UP001158576"/>
    </source>
</evidence>
<dbReference type="EMBL" id="OU015568">
    <property type="protein sequence ID" value="CAG5084676.1"/>
    <property type="molecule type" value="Genomic_DNA"/>
</dbReference>
<dbReference type="Gene3D" id="2.30.30.140">
    <property type="match status" value="1"/>
</dbReference>
<feature type="compositionally biased region" description="Low complexity" evidence="1">
    <location>
        <begin position="1"/>
        <end position="14"/>
    </location>
</feature>
<evidence type="ECO:0000313" key="2">
    <source>
        <dbReference type="EMBL" id="CAG5084676.1"/>
    </source>
</evidence>
<organism evidence="2 3">
    <name type="scientific">Oikopleura dioica</name>
    <name type="common">Tunicate</name>
    <dbReference type="NCBI Taxonomy" id="34765"/>
    <lineage>
        <taxon>Eukaryota</taxon>
        <taxon>Metazoa</taxon>
        <taxon>Chordata</taxon>
        <taxon>Tunicata</taxon>
        <taxon>Appendicularia</taxon>
        <taxon>Copelata</taxon>
        <taxon>Oikopleuridae</taxon>
        <taxon>Oikopleura</taxon>
    </lineage>
</organism>
<name>A0ABN7RXL2_OIKDI</name>
<evidence type="ECO:0000256" key="1">
    <source>
        <dbReference type="SAM" id="MobiDB-lite"/>
    </source>
</evidence>
<reference evidence="2 3" key="1">
    <citation type="submission" date="2021-04" db="EMBL/GenBank/DDBJ databases">
        <authorList>
            <person name="Bliznina A."/>
        </authorList>
    </citation>
    <scope>NUCLEOTIDE SEQUENCE [LARGE SCALE GENOMIC DNA]</scope>
</reference>
<accession>A0ABN7RXL2</accession>
<sequence length="220" mass="26389">MSQAQETSESETPGPSEPREHTLREWREERTTLYFGDVVLARNGRSSQSIWWIARIDFVNPELCPTRKQKRTPNLGNALGTQAYDWDFKWPVFFYGTHETTWLSERDQLQRLVRQDQIPEFNRAWQYSSSQYEKALFEWYTDPWICQETWGDVKGTKFNTPVLRGWLAEEKPHCDVIPNYWLPNIRRVKKEQVNVVEEDKEKDAIQREYKQALFKVKDMY</sequence>
<gene>
    <name evidence="2" type="ORF">OKIOD_LOCUS2266</name>
</gene>
<keyword evidence="3" id="KW-1185">Reference proteome</keyword>
<dbReference type="Proteomes" id="UP001158576">
    <property type="component" value="Chromosome PAR"/>
</dbReference>
<feature type="region of interest" description="Disordered" evidence="1">
    <location>
        <begin position="1"/>
        <end position="23"/>
    </location>
</feature>
<protein>
    <submittedName>
        <fullName evidence="2">Oidioi.mRNA.OKI2018_I69.PAR.g10708.t1.cds</fullName>
    </submittedName>
</protein>
<proteinExistence type="predicted"/>